<feature type="region of interest" description="Disordered" evidence="1">
    <location>
        <begin position="58"/>
        <end position="80"/>
    </location>
</feature>
<feature type="compositionally biased region" description="Low complexity" evidence="1">
    <location>
        <begin position="61"/>
        <end position="80"/>
    </location>
</feature>
<dbReference type="Proteomes" id="UP001607303">
    <property type="component" value="Unassembled WGS sequence"/>
</dbReference>
<dbReference type="AlphaFoldDB" id="A0ABD2AMZ0"/>
<protein>
    <submittedName>
        <fullName evidence="2">Uncharacterized protein</fullName>
    </submittedName>
</protein>
<name>A0ABD2AMZ0_VESMC</name>
<evidence type="ECO:0000313" key="3">
    <source>
        <dbReference type="Proteomes" id="UP001607303"/>
    </source>
</evidence>
<evidence type="ECO:0000313" key="2">
    <source>
        <dbReference type="EMBL" id="KAL2721776.1"/>
    </source>
</evidence>
<gene>
    <name evidence="2" type="ORF">V1477_020596</name>
</gene>
<sequence>MDEHGNNMQEVSICDSSMNSSLFVKKAKLSKYCKLQVRTLTRRNGTNGKVIKRLYIQDHFNNNNNNTSTQQQQQQQQQQH</sequence>
<proteinExistence type="predicted"/>
<comment type="caution">
    <text evidence="2">The sequence shown here is derived from an EMBL/GenBank/DDBJ whole genome shotgun (WGS) entry which is preliminary data.</text>
</comment>
<accession>A0ABD2AMZ0</accession>
<dbReference type="EMBL" id="JAYRBN010000116">
    <property type="protein sequence ID" value="KAL2721776.1"/>
    <property type="molecule type" value="Genomic_DNA"/>
</dbReference>
<reference evidence="2 3" key="1">
    <citation type="journal article" date="2024" name="Ann. Entomol. Soc. Am.">
        <title>Genomic analyses of the southern and eastern yellowjacket wasps (Hymenoptera: Vespidae) reveal evolutionary signatures of social life.</title>
        <authorList>
            <person name="Catto M.A."/>
            <person name="Caine P.B."/>
            <person name="Orr S.E."/>
            <person name="Hunt B.G."/>
            <person name="Goodisman M.A.D."/>
        </authorList>
    </citation>
    <scope>NUCLEOTIDE SEQUENCE [LARGE SCALE GENOMIC DNA]</scope>
    <source>
        <strain evidence="2">232</strain>
        <tissue evidence="2">Head and thorax</tissue>
    </source>
</reference>
<evidence type="ECO:0000256" key="1">
    <source>
        <dbReference type="SAM" id="MobiDB-lite"/>
    </source>
</evidence>
<organism evidence="2 3">
    <name type="scientific">Vespula maculifrons</name>
    <name type="common">Eastern yellow jacket</name>
    <name type="synonym">Wasp</name>
    <dbReference type="NCBI Taxonomy" id="7453"/>
    <lineage>
        <taxon>Eukaryota</taxon>
        <taxon>Metazoa</taxon>
        <taxon>Ecdysozoa</taxon>
        <taxon>Arthropoda</taxon>
        <taxon>Hexapoda</taxon>
        <taxon>Insecta</taxon>
        <taxon>Pterygota</taxon>
        <taxon>Neoptera</taxon>
        <taxon>Endopterygota</taxon>
        <taxon>Hymenoptera</taxon>
        <taxon>Apocrita</taxon>
        <taxon>Aculeata</taxon>
        <taxon>Vespoidea</taxon>
        <taxon>Vespidae</taxon>
        <taxon>Vespinae</taxon>
        <taxon>Vespula</taxon>
    </lineage>
</organism>
<keyword evidence="3" id="KW-1185">Reference proteome</keyword>